<evidence type="ECO:0000313" key="3">
    <source>
        <dbReference type="Proteomes" id="UP000274922"/>
    </source>
</evidence>
<evidence type="ECO:0000313" key="2">
    <source>
        <dbReference type="EMBL" id="RKP03185.1"/>
    </source>
</evidence>
<dbReference type="Gene3D" id="3.40.50.720">
    <property type="entry name" value="NAD(P)-binding Rossmann-like Domain"/>
    <property type="match status" value="1"/>
</dbReference>
<dbReference type="PANTHER" id="PTHR42840">
    <property type="entry name" value="NAD(P)-BINDING ROSSMANN-FOLD SUPERFAMILY PROTEIN-RELATED"/>
    <property type="match status" value="1"/>
</dbReference>
<dbReference type="Proteomes" id="UP000274922">
    <property type="component" value="Unassembled WGS sequence"/>
</dbReference>
<protein>
    <recommendedName>
        <fullName evidence="1">Gfo/Idh/MocA-like oxidoreductase N-terminal domain-containing protein</fullName>
    </recommendedName>
</protein>
<name>A0A4P9XCM2_9FUNG</name>
<dbReference type="AlphaFoldDB" id="A0A4P9XCM2"/>
<sequence length="425" mass="46664">MGVLMVGTGEYTTGYMPNVRADSKSDKKMGVVGLVLFDMRRRGHVVGRLAMVGTSGTKNAAIRAHMKEQLADRYCGMDTTVDIYPPDGSPRNPEAYKDAIKSMNPGDTAIIFTPDDTHFTIAMAAIEHGMHVLLAKPAVKTRDEHRRLVEAAARAGVLVAIEFHKRFDPIYADARHRIREALGPMAWFNSYMSQPQYQLHAFRDWAGTQSDISYYLNSHHIDFHCWAMQGRARPLSVVAMAGAGIAETPEIGCAPGTEDTISLLVQWETLTAPRHRAIANYTASWVAAAGEVHSQQRFHYMGAGGEVHVDQAHRGFTMTDAALGFRHVNPLYLRTTPNEHGEYVGQHTYGHMSIEKFVEAAHSVNASHDGPHGSMRAEHVAARCAAIQRYDGTLATVAATEVVTAILEAGRRSLDNGSCVVMLDQ</sequence>
<gene>
    <name evidence="2" type="ORF">CXG81DRAFT_29349</name>
</gene>
<dbReference type="InterPro" id="IPR036291">
    <property type="entry name" value="NAD(P)-bd_dom_sf"/>
</dbReference>
<dbReference type="PANTHER" id="PTHR42840:SF6">
    <property type="entry name" value="BINDING ROSSMANN FOLD OXIDOREDUCTASE, PUTATIVE (AFU_ORTHOLOGUE AFUA_3G11930)-RELATED"/>
    <property type="match status" value="1"/>
</dbReference>
<dbReference type="GO" id="GO:0000166">
    <property type="term" value="F:nucleotide binding"/>
    <property type="evidence" value="ECO:0007669"/>
    <property type="project" value="InterPro"/>
</dbReference>
<evidence type="ECO:0000259" key="1">
    <source>
        <dbReference type="Pfam" id="PF01408"/>
    </source>
</evidence>
<proteinExistence type="predicted"/>
<dbReference type="GO" id="GO:0016491">
    <property type="term" value="F:oxidoreductase activity"/>
    <property type="evidence" value="ECO:0007669"/>
    <property type="project" value="TreeGrafter"/>
</dbReference>
<feature type="domain" description="Gfo/Idh/MocA-like oxidoreductase N-terminal" evidence="1">
    <location>
        <begin position="82"/>
        <end position="162"/>
    </location>
</feature>
<dbReference type="Pfam" id="PF01408">
    <property type="entry name" value="GFO_IDH_MocA"/>
    <property type="match status" value="1"/>
</dbReference>
<dbReference type="STRING" id="1555241.A0A4P9XCM2"/>
<dbReference type="Gene3D" id="3.30.360.10">
    <property type="entry name" value="Dihydrodipicolinate Reductase, domain 2"/>
    <property type="match status" value="1"/>
</dbReference>
<dbReference type="GO" id="GO:0006740">
    <property type="term" value="P:NADPH regeneration"/>
    <property type="evidence" value="ECO:0007669"/>
    <property type="project" value="TreeGrafter"/>
</dbReference>
<dbReference type="EMBL" id="ML014127">
    <property type="protein sequence ID" value="RKP03185.1"/>
    <property type="molecule type" value="Genomic_DNA"/>
</dbReference>
<dbReference type="GO" id="GO:0005737">
    <property type="term" value="C:cytoplasm"/>
    <property type="evidence" value="ECO:0007669"/>
    <property type="project" value="TreeGrafter"/>
</dbReference>
<keyword evidence="3" id="KW-1185">Reference proteome</keyword>
<dbReference type="SUPFAM" id="SSF55347">
    <property type="entry name" value="Glyceraldehyde-3-phosphate dehydrogenase-like, C-terminal domain"/>
    <property type="match status" value="1"/>
</dbReference>
<reference evidence="3" key="1">
    <citation type="journal article" date="2018" name="Nat. Microbiol.">
        <title>Leveraging single-cell genomics to expand the fungal tree of life.</title>
        <authorList>
            <person name="Ahrendt S.R."/>
            <person name="Quandt C.A."/>
            <person name="Ciobanu D."/>
            <person name="Clum A."/>
            <person name="Salamov A."/>
            <person name="Andreopoulos B."/>
            <person name="Cheng J.F."/>
            <person name="Woyke T."/>
            <person name="Pelin A."/>
            <person name="Henrissat B."/>
            <person name="Reynolds N.K."/>
            <person name="Benny G.L."/>
            <person name="Smith M.E."/>
            <person name="James T.Y."/>
            <person name="Grigoriev I.V."/>
        </authorList>
    </citation>
    <scope>NUCLEOTIDE SEQUENCE [LARGE SCALE GENOMIC DNA]</scope>
    <source>
        <strain evidence="3">ATCC 52028</strain>
    </source>
</reference>
<organism evidence="2 3">
    <name type="scientific">Caulochytrium protostelioides</name>
    <dbReference type="NCBI Taxonomy" id="1555241"/>
    <lineage>
        <taxon>Eukaryota</taxon>
        <taxon>Fungi</taxon>
        <taxon>Fungi incertae sedis</taxon>
        <taxon>Chytridiomycota</taxon>
        <taxon>Chytridiomycota incertae sedis</taxon>
        <taxon>Chytridiomycetes</taxon>
        <taxon>Caulochytriales</taxon>
        <taxon>Caulochytriaceae</taxon>
        <taxon>Caulochytrium</taxon>
    </lineage>
</organism>
<accession>A0A4P9XCM2</accession>
<dbReference type="OrthoDB" id="2127032at2759"/>
<dbReference type="SUPFAM" id="SSF51735">
    <property type="entry name" value="NAD(P)-binding Rossmann-fold domains"/>
    <property type="match status" value="1"/>
</dbReference>
<dbReference type="InterPro" id="IPR000683">
    <property type="entry name" value="Gfo/Idh/MocA-like_OxRdtase_N"/>
</dbReference>